<keyword evidence="3" id="KW-1185">Reference proteome</keyword>
<dbReference type="SUPFAM" id="SSF46785">
    <property type="entry name" value="Winged helix' DNA-binding domain"/>
    <property type="match status" value="1"/>
</dbReference>
<dbReference type="PANTHER" id="PTHR18964">
    <property type="entry name" value="ROK (REPRESSOR, ORF, KINASE) FAMILY"/>
    <property type="match status" value="1"/>
</dbReference>
<dbReference type="SUPFAM" id="SSF53067">
    <property type="entry name" value="Actin-like ATPase domain"/>
    <property type="match status" value="1"/>
</dbReference>
<proteinExistence type="inferred from homology"/>
<dbReference type="EMBL" id="JACHGJ010000007">
    <property type="protein sequence ID" value="MBB6481606.1"/>
    <property type="molecule type" value="Genomic_DNA"/>
</dbReference>
<dbReference type="RefSeq" id="WP_184747845.1">
    <property type="nucleotide sequence ID" value="NZ_JACHGJ010000007.1"/>
</dbReference>
<comment type="caution">
    <text evidence="2">The sequence shown here is derived from an EMBL/GenBank/DDBJ whole genome shotgun (WGS) entry which is preliminary data.</text>
</comment>
<dbReference type="AlphaFoldDB" id="A0A841RD83"/>
<organism evidence="2 3">
    <name type="scientific">Spirochaeta isovalerica</name>
    <dbReference type="NCBI Taxonomy" id="150"/>
    <lineage>
        <taxon>Bacteria</taxon>
        <taxon>Pseudomonadati</taxon>
        <taxon>Spirochaetota</taxon>
        <taxon>Spirochaetia</taxon>
        <taxon>Spirochaetales</taxon>
        <taxon>Spirochaetaceae</taxon>
        <taxon>Spirochaeta</taxon>
    </lineage>
</organism>
<dbReference type="GO" id="GO:0016301">
    <property type="term" value="F:kinase activity"/>
    <property type="evidence" value="ECO:0007669"/>
    <property type="project" value="UniProtKB-KW"/>
</dbReference>
<accession>A0A841RD83</accession>
<dbReference type="InterPro" id="IPR036388">
    <property type="entry name" value="WH-like_DNA-bd_sf"/>
</dbReference>
<gene>
    <name evidence="2" type="ORF">HNR50_003286</name>
</gene>
<dbReference type="Gene3D" id="3.30.420.40">
    <property type="match status" value="2"/>
</dbReference>
<name>A0A841RD83_9SPIO</name>
<reference evidence="2 3" key="1">
    <citation type="submission" date="2020-08" db="EMBL/GenBank/DDBJ databases">
        <title>Genomic Encyclopedia of Type Strains, Phase IV (KMG-IV): sequencing the most valuable type-strain genomes for metagenomic binning, comparative biology and taxonomic classification.</title>
        <authorList>
            <person name="Goeker M."/>
        </authorList>
    </citation>
    <scope>NUCLEOTIDE SEQUENCE [LARGE SCALE GENOMIC DNA]</scope>
    <source>
        <strain evidence="2 3">DSM 2461</strain>
    </source>
</reference>
<dbReference type="InterPro" id="IPR036390">
    <property type="entry name" value="WH_DNA-bd_sf"/>
</dbReference>
<dbReference type="Proteomes" id="UP000587760">
    <property type="component" value="Unassembled WGS sequence"/>
</dbReference>
<dbReference type="CDD" id="cd23763">
    <property type="entry name" value="ASKHA_ATPase_ROK"/>
    <property type="match status" value="1"/>
</dbReference>
<evidence type="ECO:0000313" key="2">
    <source>
        <dbReference type="EMBL" id="MBB6481606.1"/>
    </source>
</evidence>
<keyword evidence="2" id="KW-0418">Kinase</keyword>
<sequence>MNQVKSGGARIRRQYNLYRVLRAIWVENGVSRKELCAKLELDKATMSTIVSLLLKLDIVEEVLPNIEQSKPGRKPIGLGIRKDFGYVAGFELHVKGIKAVIKDMHFNTIETFSFPCERLKMDQIKSSFLVAFSEVKKKLKNKPLIGIGVSIPGVVDHDRGIINNSWELGVVEDTYDFQSEVFDILDIPGFIDNDANCCAWGKLTKNRSRDFSNFLYTFFSYEPTHEGYHPDDNVSVGLGLVMDGKPYFGPDYTSGEFQTMTYNVDRINQFDMTREEQYSYRSDPDIQRKVFESFSNHMALLVNFFNFKRVIMGGDLPDLVPDAQEILRKAVNRNWPYGRKESCLVETDEEREKIAASGAAGMFLEQMFTVPEFDHERGALTWQKVFSNKDLTDFF</sequence>
<dbReference type="Gene3D" id="1.10.10.10">
    <property type="entry name" value="Winged helix-like DNA-binding domain superfamily/Winged helix DNA-binding domain"/>
    <property type="match status" value="1"/>
</dbReference>
<evidence type="ECO:0000256" key="1">
    <source>
        <dbReference type="ARBA" id="ARBA00006479"/>
    </source>
</evidence>
<dbReference type="InterPro" id="IPR000600">
    <property type="entry name" value="ROK"/>
</dbReference>
<comment type="similarity">
    <text evidence="1">Belongs to the ROK (NagC/XylR) family.</text>
</comment>
<protein>
    <submittedName>
        <fullName evidence="2">Putative NBD/HSP70 family sugar kinase</fullName>
    </submittedName>
</protein>
<evidence type="ECO:0000313" key="3">
    <source>
        <dbReference type="Proteomes" id="UP000587760"/>
    </source>
</evidence>
<keyword evidence="2" id="KW-0808">Transferase</keyword>
<dbReference type="Pfam" id="PF00480">
    <property type="entry name" value="ROK"/>
    <property type="match status" value="1"/>
</dbReference>
<dbReference type="InterPro" id="IPR043129">
    <property type="entry name" value="ATPase_NBD"/>
</dbReference>
<dbReference type="PANTHER" id="PTHR18964:SF149">
    <property type="entry name" value="BIFUNCTIONAL UDP-N-ACETYLGLUCOSAMINE 2-EPIMERASE_N-ACETYLMANNOSAMINE KINASE"/>
    <property type="match status" value="1"/>
</dbReference>